<dbReference type="AlphaFoldDB" id="A0A6P8NWF6"/>
<dbReference type="Gene3D" id="6.10.110.10">
    <property type="match status" value="1"/>
</dbReference>
<dbReference type="Pfam" id="PF06140">
    <property type="entry name" value="Ifi-6-16"/>
    <property type="match status" value="1"/>
</dbReference>
<keyword evidence="3 6" id="KW-0812">Transmembrane</keyword>
<evidence type="ECO:0000256" key="6">
    <source>
        <dbReference type="SAM" id="Phobius"/>
    </source>
</evidence>
<protein>
    <submittedName>
        <fullName evidence="8">Uncharacterized protein LOC117215965</fullName>
    </submittedName>
</protein>
<evidence type="ECO:0000313" key="7">
    <source>
        <dbReference type="Proteomes" id="UP000515164"/>
    </source>
</evidence>
<dbReference type="RefSeq" id="XP_033318412.1">
    <property type="nucleotide sequence ID" value="XM_033462521.1"/>
</dbReference>
<dbReference type="Proteomes" id="UP000515164">
    <property type="component" value="Unplaced"/>
</dbReference>
<dbReference type="InterPro" id="IPR009311">
    <property type="entry name" value="IFI6/IFI27-like"/>
</dbReference>
<evidence type="ECO:0000256" key="4">
    <source>
        <dbReference type="ARBA" id="ARBA00022989"/>
    </source>
</evidence>
<evidence type="ECO:0000256" key="1">
    <source>
        <dbReference type="ARBA" id="ARBA00004141"/>
    </source>
</evidence>
<evidence type="ECO:0000313" key="8">
    <source>
        <dbReference type="RefSeq" id="XP_033318412.1"/>
    </source>
</evidence>
<keyword evidence="7" id="KW-1185">Reference proteome</keyword>
<comment type="similarity">
    <text evidence="2">Belongs to the IFI6/IFI27 family.</text>
</comment>
<name>A0A6P8NWF6_9HYME</name>
<evidence type="ECO:0000256" key="5">
    <source>
        <dbReference type="ARBA" id="ARBA00023136"/>
    </source>
</evidence>
<organism evidence="7 8">
    <name type="scientific">Bombus bifarius</name>
    <dbReference type="NCBI Taxonomy" id="103933"/>
    <lineage>
        <taxon>Eukaryota</taxon>
        <taxon>Metazoa</taxon>
        <taxon>Ecdysozoa</taxon>
        <taxon>Arthropoda</taxon>
        <taxon>Hexapoda</taxon>
        <taxon>Insecta</taxon>
        <taxon>Pterygota</taxon>
        <taxon>Neoptera</taxon>
        <taxon>Endopterygota</taxon>
        <taxon>Hymenoptera</taxon>
        <taxon>Apocrita</taxon>
        <taxon>Aculeata</taxon>
        <taxon>Apoidea</taxon>
        <taxon>Anthophila</taxon>
        <taxon>Apidae</taxon>
        <taxon>Bombus</taxon>
        <taxon>Pyrobombus</taxon>
    </lineage>
</organism>
<evidence type="ECO:0000256" key="2">
    <source>
        <dbReference type="ARBA" id="ARBA00007262"/>
    </source>
</evidence>
<gene>
    <name evidence="8" type="primary">LOC117215965</name>
</gene>
<feature type="transmembrane region" description="Helical" evidence="6">
    <location>
        <begin position="67"/>
        <end position="85"/>
    </location>
</feature>
<dbReference type="PANTHER" id="PTHR16932:SF18">
    <property type="entry name" value="INTERFERON, ALPHA-INDUCIBLE PROTEIN 27-LIKE 2"/>
    <property type="match status" value="1"/>
</dbReference>
<dbReference type="KEGG" id="bbif:117215965"/>
<dbReference type="InterPro" id="IPR038213">
    <property type="entry name" value="IFI6/IFI27-like_sf"/>
</dbReference>
<feature type="transmembrane region" description="Helical" evidence="6">
    <location>
        <begin position="33"/>
        <end position="55"/>
    </location>
</feature>
<sequence length="133" mass="14072">MLNQFWKMFNFQFCTRCNKPIVNEENLRILRHIILGSSIVTTFCLGFFALPIVGFASTGVVSGSIAAAWQSSIGNVVAGSLFATLQSMGTSVLYQLLFGAIGSLVGGGTGALACLLAHAEQLGFCTCNVDRAT</sequence>
<reference evidence="8" key="1">
    <citation type="submission" date="2025-08" db="UniProtKB">
        <authorList>
            <consortium name="RefSeq"/>
        </authorList>
    </citation>
    <scope>IDENTIFICATION</scope>
    <source>
        <tissue evidence="8">Muscle</tissue>
    </source>
</reference>
<comment type="subcellular location">
    <subcellularLocation>
        <location evidence="1">Membrane</location>
        <topology evidence="1">Multi-pass membrane protein</topology>
    </subcellularLocation>
</comment>
<dbReference type="GeneID" id="117215965"/>
<evidence type="ECO:0000256" key="3">
    <source>
        <dbReference type="ARBA" id="ARBA00022692"/>
    </source>
</evidence>
<proteinExistence type="inferred from homology"/>
<feature type="transmembrane region" description="Helical" evidence="6">
    <location>
        <begin position="92"/>
        <end position="119"/>
    </location>
</feature>
<keyword evidence="5 6" id="KW-0472">Membrane</keyword>
<accession>A0A6P8NWF6</accession>
<keyword evidence="4 6" id="KW-1133">Transmembrane helix</keyword>
<dbReference type="GO" id="GO:0016020">
    <property type="term" value="C:membrane"/>
    <property type="evidence" value="ECO:0007669"/>
    <property type="project" value="UniProtKB-SubCell"/>
</dbReference>
<dbReference type="PANTHER" id="PTHR16932">
    <property type="entry name" value="INTERFERON ALPHA-INDUCIBLE PROTEIN 27"/>
    <property type="match status" value="1"/>
</dbReference>